<gene>
    <name evidence="25" type="ORF">CHUV0807_0413</name>
</gene>
<evidence type="ECO:0000256" key="22">
    <source>
        <dbReference type="PIRSR" id="PIRSR600829-3"/>
    </source>
</evidence>
<evidence type="ECO:0000256" key="1">
    <source>
        <dbReference type="ARBA" id="ARBA00004429"/>
    </source>
</evidence>
<keyword evidence="7 24" id="KW-0997">Cell inner membrane</keyword>
<evidence type="ECO:0000256" key="23">
    <source>
        <dbReference type="PIRSR" id="PIRSR600829-4"/>
    </source>
</evidence>
<keyword evidence="6" id="KW-0444">Lipid biosynthesis</keyword>
<evidence type="ECO:0000256" key="14">
    <source>
        <dbReference type="ARBA" id="ARBA00022842"/>
    </source>
</evidence>
<comment type="subcellular location">
    <subcellularLocation>
        <location evidence="1 24">Cell inner membrane</location>
        <topology evidence="1 24">Multi-pass membrane protein</topology>
    </subcellularLocation>
</comment>
<evidence type="ECO:0000256" key="21">
    <source>
        <dbReference type="PIRSR" id="PIRSR600829-2"/>
    </source>
</evidence>
<keyword evidence="17 24" id="KW-0472">Membrane</keyword>
<dbReference type="Pfam" id="PF01219">
    <property type="entry name" value="DAGK_prokar"/>
    <property type="match status" value="1"/>
</dbReference>
<dbReference type="Gene3D" id="1.10.287.3610">
    <property type="match status" value="1"/>
</dbReference>
<feature type="binding site" evidence="21">
    <location>
        <position position="80"/>
    </location>
    <ligand>
        <name>substrate</name>
    </ligand>
</feature>
<dbReference type="PANTHER" id="PTHR34299:SF1">
    <property type="entry name" value="DIACYLGLYCEROL KINASE"/>
    <property type="match status" value="1"/>
</dbReference>
<evidence type="ECO:0000256" key="2">
    <source>
        <dbReference type="ARBA" id="ARBA00005967"/>
    </source>
</evidence>
<feature type="binding site" evidence="22">
    <location>
        <begin position="105"/>
        <end position="106"/>
    </location>
    <ligand>
        <name>ATP</name>
        <dbReference type="ChEBI" id="CHEBI:30616"/>
    </ligand>
</feature>
<dbReference type="CDD" id="cd14264">
    <property type="entry name" value="DAGK_IM"/>
    <property type="match status" value="1"/>
</dbReference>
<keyword evidence="11 22" id="KW-0547">Nucleotide-binding</keyword>
<keyword evidence="5" id="KW-1003">Cell membrane</keyword>
<dbReference type="GO" id="GO:0006654">
    <property type="term" value="P:phosphatidic acid biosynthetic process"/>
    <property type="evidence" value="ECO:0007669"/>
    <property type="project" value="InterPro"/>
</dbReference>
<proteinExistence type="inferred from homology"/>
<feature type="transmembrane region" description="Helical" evidence="24">
    <location>
        <begin position="68"/>
        <end position="90"/>
    </location>
</feature>
<evidence type="ECO:0000256" key="7">
    <source>
        <dbReference type="ARBA" id="ARBA00022519"/>
    </source>
</evidence>
<evidence type="ECO:0000313" key="26">
    <source>
        <dbReference type="Proteomes" id="UP000190837"/>
    </source>
</evidence>
<evidence type="ECO:0000256" key="19">
    <source>
        <dbReference type="ARBA" id="ARBA00023264"/>
    </source>
</evidence>
<sequence>MSEAPTPNSEQYKGRKSGVRRILKAIGYSIDGIKAAVEEAGFRELLCLHGALLLLLIFLPFPFTHKMLLVFASGLSLVVELLNTALEAAVDHTSLEIHPLAKRAKDAGSAAQYTCLTFIAILWGMAVYACLTA</sequence>
<feature type="binding site" evidence="22">
    <location>
        <position position="28"/>
    </location>
    <ligand>
        <name>ATP</name>
        <dbReference type="ChEBI" id="CHEBI:30616"/>
    </ligand>
</feature>
<evidence type="ECO:0000256" key="6">
    <source>
        <dbReference type="ARBA" id="ARBA00022516"/>
    </source>
</evidence>
<evidence type="ECO:0000256" key="20">
    <source>
        <dbReference type="PIRSR" id="PIRSR600829-1"/>
    </source>
</evidence>
<dbReference type="EC" id="2.7.1.107" evidence="3 24"/>
<dbReference type="AlphaFoldDB" id="A0A1C3HNU0"/>
<dbReference type="InterPro" id="IPR036945">
    <property type="entry name" value="DAGK_sf"/>
</dbReference>
<comment type="cofactor">
    <cofactor evidence="23">
        <name>Mg(2+)</name>
        <dbReference type="ChEBI" id="CHEBI:18420"/>
    </cofactor>
    <text evidence="23">Mn(2+), Zn(2+), Cd(2+) and Co(2+) support activity to lesser extents.</text>
</comment>
<evidence type="ECO:0000256" key="12">
    <source>
        <dbReference type="ARBA" id="ARBA00022777"/>
    </source>
</evidence>
<evidence type="ECO:0000256" key="17">
    <source>
        <dbReference type="ARBA" id="ARBA00023136"/>
    </source>
</evidence>
<evidence type="ECO:0000256" key="5">
    <source>
        <dbReference type="ARBA" id="ARBA00022475"/>
    </source>
</evidence>
<protein>
    <recommendedName>
        <fullName evidence="4 24">Diacylglycerol kinase</fullName>
        <ecNumber evidence="3 24">2.7.1.107</ecNumber>
    </recommendedName>
</protein>
<reference evidence="26" key="1">
    <citation type="submission" date="2016-04" db="EMBL/GenBank/DDBJ databases">
        <authorList>
            <person name="Tagini F."/>
        </authorList>
    </citation>
    <scope>NUCLEOTIDE SEQUENCE [LARGE SCALE GENOMIC DNA]</scope>
    <source>
        <strain evidence="26">CHUV0807</strain>
    </source>
</reference>
<feature type="binding site" evidence="23">
    <location>
        <position position="87"/>
    </location>
    <ligand>
        <name>a divalent metal cation</name>
        <dbReference type="ChEBI" id="CHEBI:60240"/>
    </ligand>
</feature>
<feature type="binding site" evidence="23">
    <location>
        <position position="39"/>
    </location>
    <ligand>
        <name>a divalent metal cation</name>
        <dbReference type="ChEBI" id="CHEBI:60240"/>
    </ligand>
</feature>
<feature type="binding site" evidence="22">
    <location>
        <position position="87"/>
    </location>
    <ligand>
        <name>ATP</name>
        <dbReference type="ChEBI" id="CHEBI:30616"/>
    </ligand>
</feature>
<dbReference type="GeneID" id="84789580"/>
<evidence type="ECO:0000313" key="25">
    <source>
        <dbReference type="EMBL" id="SAY62792.1"/>
    </source>
</evidence>
<evidence type="ECO:0000256" key="11">
    <source>
        <dbReference type="ARBA" id="ARBA00022741"/>
    </source>
</evidence>
<evidence type="ECO:0000256" key="15">
    <source>
        <dbReference type="ARBA" id="ARBA00022989"/>
    </source>
</evidence>
<evidence type="ECO:0000256" key="24">
    <source>
        <dbReference type="RuleBase" id="RU363065"/>
    </source>
</evidence>
<feature type="binding site" evidence="22">
    <location>
        <position position="21"/>
    </location>
    <ligand>
        <name>ATP</name>
        <dbReference type="ChEBI" id="CHEBI:30616"/>
    </ligand>
</feature>
<keyword evidence="19 24" id="KW-1208">Phospholipid metabolism</keyword>
<dbReference type="RefSeq" id="WP_004139817.1">
    <property type="nucleotide sequence ID" value="NZ_CAUPBE010000027.1"/>
</dbReference>
<feature type="binding site" evidence="22">
    <location>
        <position position="39"/>
    </location>
    <ligand>
        <name>ATP</name>
        <dbReference type="ChEBI" id="CHEBI:30616"/>
    </ligand>
</feature>
<keyword evidence="8 24" id="KW-0808">Transferase</keyword>
<evidence type="ECO:0000256" key="18">
    <source>
        <dbReference type="ARBA" id="ARBA00023209"/>
    </source>
</evidence>
<dbReference type="OMA" id="NNATGLM"/>
<evidence type="ECO:0000256" key="4">
    <source>
        <dbReference type="ARBA" id="ARBA00017575"/>
    </source>
</evidence>
<dbReference type="GO" id="GO:0005524">
    <property type="term" value="F:ATP binding"/>
    <property type="evidence" value="ECO:0007669"/>
    <property type="project" value="UniProtKB-KW"/>
</dbReference>
<dbReference type="EMBL" id="FKLO01000018">
    <property type="protein sequence ID" value="SAY62792.1"/>
    <property type="molecule type" value="Genomic_DNA"/>
</dbReference>
<evidence type="ECO:0000256" key="16">
    <source>
        <dbReference type="ARBA" id="ARBA00023098"/>
    </source>
</evidence>
<evidence type="ECO:0000256" key="8">
    <source>
        <dbReference type="ARBA" id="ARBA00022679"/>
    </source>
</evidence>
<keyword evidence="10 23" id="KW-0479">Metal-binding</keyword>
<evidence type="ECO:0000256" key="13">
    <source>
        <dbReference type="ARBA" id="ARBA00022840"/>
    </source>
</evidence>
<comment type="function">
    <text evidence="24">Catalyzes the ATP-dependent phosphorylation of sn-l,2-diacylglycerol (DAG) to phosphatidic acid. Involved in the recycling of diacylglycerol produced as a by-product during membrane-derived oligosaccharide (MDO) biosynthesis.</text>
</comment>
<organism evidence="25 26">
    <name type="scientific">Cardiobacterium hominis</name>
    <dbReference type="NCBI Taxonomy" id="2718"/>
    <lineage>
        <taxon>Bacteria</taxon>
        <taxon>Pseudomonadati</taxon>
        <taxon>Pseudomonadota</taxon>
        <taxon>Gammaproteobacteria</taxon>
        <taxon>Cardiobacteriales</taxon>
        <taxon>Cardiobacteriaceae</taxon>
        <taxon>Cardiobacterium</taxon>
    </lineage>
</organism>
<keyword evidence="15 24" id="KW-1133">Transmembrane helix</keyword>
<keyword evidence="18" id="KW-0594">Phospholipid biosynthesis</keyword>
<dbReference type="GO" id="GO:0046872">
    <property type="term" value="F:metal ion binding"/>
    <property type="evidence" value="ECO:0007669"/>
    <property type="project" value="UniProtKB-KW"/>
</dbReference>
<dbReference type="PANTHER" id="PTHR34299">
    <property type="entry name" value="DIACYLGLYCEROL KINASE"/>
    <property type="match status" value="1"/>
</dbReference>
<dbReference type="GO" id="GO:0004143">
    <property type="term" value="F:ATP-dependent diacylglycerol kinase activity"/>
    <property type="evidence" value="ECO:0007669"/>
    <property type="project" value="UniProtKB-EC"/>
</dbReference>
<feature type="binding site" evidence="21">
    <location>
        <position position="109"/>
    </location>
    <ligand>
        <name>substrate</name>
    </ligand>
</feature>
<comment type="similarity">
    <text evidence="2 24">Belongs to the bacterial diacylglycerol kinase family.</text>
</comment>
<dbReference type="InterPro" id="IPR033718">
    <property type="entry name" value="DAGK_prok"/>
</dbReference>
<accession>A0A1C3HNU0</accession>
<dbReference type="GO" id="GO:0005886">
    <property type="term" value="C:plasma membrane"/>
    <property type="evidence" value="ECO:0007669"/>
    <property type="project" value="UniProtKB-SubCell"/>
</dbReference>
<feature type="transmembrane region" description="Helical" evidence="24">
    <location>
        <begin position="110"/>
        <end position="131"/>
    </location>
</feature>
<feature type="transmembrane region" description="Helical" evidence="24">
    <location>
        <begin position="42"/>
        <end position="61"/>
    </location>
</feature>
<keyword evidence="12 24" id="KW-0418">Kinase</keyword>
<keyword evidence="14 23" id="KW-0460">Magnesium</keyword>
<keyword evidence="16 24" id="KW-0443">Lipid metabolism</keyword>
<evidence type="ECO:0000256" key="10">
    <source>
        <dbReference type="ARBA" id="ARBA00022723"/>
    </source>
</evidence>
<dbReference type="InterPro" id="IPR000829">
    <property type="entry name" value="DAGK"/>
</dbReference>
<keyword evidence="13 22" id="KW-0067">ATP-binding</keyword>
<feature type="binding site" evidence="21">
    <location>
        <position position="21"/>
    </location>
    <ligand>
        <name>substrate</name>
    </ligand>
</feature>
<evidence type="ECO:0000256" key="3">
    <source>
        <dbReference type="ARBA" id="ARBA00012133"/>
    </source>
</evidence>
<dbReference type="PROSITE" id="PS01069">
    <property type="entry name" value="DAGK_PROKAR"/>
    <property type="match status" value="1"/>
</dbReference>
<feature type="binding site" evidence="22">
    <location>
        <begin position="96"/>
        <end position="98"/>
    </location>
    <ligand>
        <name>ATP</name>
        <dbReference type="ChEBI" id="CHEBI:30616"/>
    </ligand>
</feature>
<dbReference type="Proteomes" id="UP000190837">
    <property type="component" value="Unassembled WGS sequence"/>
</dbReference>
<name>A0A1C3HNU0_9GAMM</name>
<evidence type="ECO:0000256" key="9">
    <source>
        <dbReference type="ARBA" id="ARBA00022692"/>
    </source>
</evidence>
<feature type="active site" description="Proton acceptor" evidence="20">
    <location>
        <position position="80"/>
    </location>
</feature>
<comment type="catalytic activity">
    <reaction evidence="24">
        <text>a 1,2-diacyl-sn-glycerol + ATP = a 1,2-diacyl-sn-glycero-3-phosphate + ADP + H(+)</text>
        <dbReference type="Rhea" id="RHEA:10272"/>
        <dbReference type="ChEBI" id="CHEBI:15378"/>
        <dbReference type="ChEBI" id="CHEBI:17815"/>
        <dbReference type="ChEBI" id="CHEBI:30616"/>
        <dbReference type="ChEBI" id="CHEBI:58608"/>
        <dbReference type="ChEBI" id="CHEBI:456216"/>
        <dbReference type="EC" id="2.7.1.107"/>
    </reaction>
</comment>
<keyword evidence="9 24" id="KW-0812">Transmembrane</keyword>